<dbReference type="GO" id="GO:0042597">
    <property type="term" value="C:periplasmic space"/>
    <property type="evidence" value="ECO:0007669"/>
    <property type="project" value="InterPro"/>
</dbReference>
<feature type="chain" id="PRO_5012957124" evidence="2">
    <location>
        <begin position="24"/>
        <end position="294"/>
    </location>
</feature>
<feature type="region of interest" description="Disordered" evidence="1">
    <location>
        <begin position="217"/>
        <end position="237"/>
    </location>
</feature>
<organism evidence="3 4">
    <name type="scientific">Rodentibacter trehalosifermentans</name>
    <dbReference type="NCBI Taxonomy" id="1908263"/>
    <lineage>
        <taxon>Bacteria</taxon>
        <taxon>Pseudomonadati</taxon>
        <taxon>Pseudomonadota</taxon>
        <taxon>Gammaproteobacteria</taxon>
        <taxon>Pasteurellales</taxon>
        <taxon>Pasteurellaceae</taxon>
        <taxon>Rodentibacter</taxon>
    </lineage>
</organism>
<evidence type="ECO:0000256" key="2">
    <source>
        <dbReference type="SAM" id="SignalP"/>
    </source>
</evidence>
<comment type="caution">
    <text evidence="3">The sequence shown here is derived from an EMBL/GenBank/DDBJ whole genome shotgun (WGS) entry which is preliminary data.</text>
</comment>
<evidence type="ECO:0000313" key="3">
    <source>
        <dbReference type="EMBL" id="OOF42192.1"/>
    </source>
</evidence>
<protein>
    <submittedName>
        <fullName evidence="3">Maltose operon protein MalM</fullName>
    </submittedName>
</protein>
<feature type="compositionally biased region" description="Polar residues" evidence="1">
    <location>
        <begin position="218"/>
        <end position="236"/>
    </location>
</feature>
<dbReference type="AlphaFoldDB" id="A0A1V3IKI7"/>
<accession>A0A1V3IKI7</accession>
<dbReference type="NCBIfam" id="NF007855">
    <property type="entry name" value="PRK10564.1"/>
    <property type="match status" value="1"/>
</dbReference>
<keyword evidence="2" id="KW-0732">Signal</keyword>
<reference evidence="3 4" key="1">
    <citation type="submission" date="2016-10" db="EMBL/GenBank/DDBJ databases">
        <title>Rodentibacter gen. nov. and new species.</title>
        <authorList>
            <person name="Christensen H."/>
        </authorList>
    </citation>
    <scope>NUCLEOTIDE SEQUENCE [LARGE SCALE GENOMIC DNA]</scope>
    <source>
        <strain evidence="3 4">H1983213011</strain>
    </source>
</reference>
<proteinExistence type="predicted"/>
<feature type="signal peptide" evidence="2">
    <location>
        <begin position="1"/>
        <end position="23"/>
    </location>
</feature>
<dbReference type="GO" id="GO:0008643">
    <property type="term" value="P:carbohydrate transport"/>
    <property type="evidence" value="ECO:0007669"/>
    <property type="project" value="InterPro"/>
</dbReference>
<evidence type="ECO:0000256" key="1">
    <source>
        <dbReference type="SAM" id="MobiDB-lite"/>
    </source>
</evidence>
<gene>
    <name evidence="3" type="ORF">BKK51_13000</name>
</gene>
<sequence length="294" mass="32113">MKKTLFSTALLLANMLVVLPSAATPNHINSTVLSQLNWKDVPYSETLTTTLNAQQKQNFIVPFAGMESPVAAYRIPANQGTLEIRIASPVAKDHVFIPSAIVLDSQFNIAARYSSSDFKFEGERGLQPNRFVAELNLTPAPNQDYIYLLVYTTAQDVQKTTMVPHPAKSFAKATGKQPPAIADIEVKHSPYGEININVIAADGTRFIGLPTDIFTGKKTASNQPVGTQPVQKTESNPKAVVTAVDKETEAYFKQAVTNALKQNDVNRALNLVNEAEKLGLTSPRKIFLQQVSSK</sequence>
<dbReference type="Proteomes" id="UP000188728">
    <property type="component" value="Unassembled WGS sequence"/>
</dbReference>
<dbReference type="Pfam" id="PF07148">
    <property type="entry name" value="MalM"/>
    <property type="match status" value="1"/>
</dbReference>
<dbReference type="RefSeq" id="WP_077415674.1">
    <property type="nucleotide sequence ID" value="NZ_MLHK01000101.1"/>
</dbReference>
<evidence type="ECO:0000313" key="4">
    <source>
        <dbReference type="Proteomes" id="UP000188728"/>
    </source>
</evidence>
<name>A0A1V3IKI7_9PAST</name>
<dbReference type="InterPro" id="IPR010794">
    <property type="entry name" value="MalM"/>
</dbReference>
<dbReference type="EMBL" id="MLHK01000101">
    <property type="protein sequence ID" value="OOF42192.1"/>
    <property type="molecule type" value="Genomic_DNA"/>
</dbReference>